<evidence type="ECO:0000256" key="1">
    <source>
        <dbReference type="SAM" id="Phobius"/>
    </source>
</evidence>
<comment type="caution">
    <text evidence="2">The sequence shown here is derived from an EMBL/GenBank/DDBJ whole genome shotgun (WGS) entry which is preliminary data.</text>
</comment>
<dbReference type="Proteomes" id="UP000037923">
    <property type="component" value="Unassembled WGS sequence"/>
</dbReference>
<evidence type="ECO:0000313" key="2">
    <source>
        <dbReference type="EMBL" id="KPA73843.1"/>
    </source>
</evidence>
<feature type="transmembrane region" description="Helical" evidence="1">
    <location>
        <begin position="29"/>
        <end position="52"/>
    </location>
</feature>
<organism evidence="2 3">
    <name type="scientific">Leptomonas pyrrhocoris</name>
    <name type="common">Firebug parasite</name>
    <dbReference type="NCBI Taxonomy" id="157538"/>
    <lineage>
        <taxon>Eukaryota</taxon>
        <taxon>Discoba</taxon>
        <taxon>Euglenozoa</taxon>
        <taxon>Kinetoplastea</taxon>
        <taxon>Metakinetoplastina</taxon>
        <taxon>Trypanosomatida</taxon>
        <taxon>Trypanosomatidae</taxon>
        <taxon>Leishmaniinae</taxon>
        <taxon>Leptomonas</taxon>
    </lineage>
</organism>
<keyword evidence="1" id="KW-0812">Transmembrane</keyword>
<dbReference type="GeneID" id="26909766"/>
<reference evidence="2 3" key="1">
    <citation type="submission" date="2015-07" db="EMBL/GenBank/DDBJ databases">
        <title>High-quality genome of monoxenous trypanosomatid Leptomonas pyrrhocoris.</title>
        <authorList>
            <person name="Flegontov P."/>
            <person name="Butenko A."/>
            <person name="Firsov S."/>
            <person name="Vlcek C."/>
            <person name="Logacheva M.D."/>
            <person name="Field M."/>
            <person name="Filatov D."/>
            <person name="Flegontova O."/>
            <person name="Gerasimov E."/>
            <person name="Jackson A.P."/>
            <person name="Kelly S."/>
            <person name="Opperdoes F."/>
            <person name="O'Reilly A."/>
            <person name="Votypka J."/>
            <person name="Yurchenko V."/>
            <person name="Lukes J."/>
        </authorList>
    </citation>
    <scope>NUCLEOTIDE SEQUENCE [LARGE SCALE GENOMIC DNA]</scope>
    <source>
        <strain evidence="2">H10</strain>
    </source>
</reference>
<keyword evidence="1" id="KW-0472">Membrane</keyword>
<name>A0A0M9FQD1_LEPPY</name>
<gene>
    <name evidence="2" type="ORF">ABB37_09483</name>
</gene>
<sequence length="78" mass="9396">MRVFRTCVCKSPKVSGHARVSVLGKATPLYIFFKFSFFPLYYYYHHFLYLTLCQLGRRCTQRSRAYIYRRVLALPYLI</sequence>
<protein>
    <submittedName>
        <fullName evidence="2">Uncharacterized protein</fullName>
    </submittedName>
</protein>
<dbReference type="VEuPathDB" id="TriTrypDB:LpyrH10_32_0160"/>
<keyword evidence="3" id="KW-1185">Reference proteome</keyword>
<evidence type="ECO:0000313" key="3">
    <source>
        <dbReference type="Proteomes" id="UP000037923"/>
    </source>
</evidence>
<keyword evidence="1" id="KW-1133">Transmembrane helix</keyword>
<dbReference type="AlphaFoldDB" id="A0A0M9FQD1"/>
<proteinExistence type="predicted"/>
<dbReference type="RefSeq" id="XP_015652282.1">
    <property type="nucleotide sequence ID" value="XM_015808962.1"/>
</dbReference>
<dbReference type="EMBL" id="LGTL01000032">
    <property type="protein sequence ID" value="KPA73843.1"/>
    <property type="molecule type" value="Genomic_DNA"/>
</dbReference>
<accession>A0A0M9FQD1</accession>